<evidence type="ECO:0000313" key="3">
    <source>
        <dbReference type="Proteomes" id="UP000646365"/>
    </source>
</evidence>
<evidence type="ECO:0000256" key="1">
    <source>
        <dbReference type="SAM" id="Phobius"/>
    </source>
</evidence>
<accession>A0A8J2YY18</accession>
<dbReference type="InterPro" id="IPR041916">
    <property type="entry name" value="Anti_sigma_zinc_sf"/>
</dbReference>
<keyword evidence="3" id="KW-1185">Reference proteome</keyword>
<dbReference type="EMBL" id="BMJQ01000015">
    <property type="protein sequence ID" value="GGF38364.1"/>
    <property type="molecule type" value="Genomic_DNA"/>
</dbReference>
<organism evidence="2 3">
    <name type="scientific">Aliidongia dinghuensis</name>
    <dbReference type="NCBI Taxonomy" id="1867774"/>
    <lineage>
        <taxon>Bacteria</taxon>
        <taxon>Pseudomonadati</taxon>
        <taxon>Pseudomonadota</taxon>
        <taxon>Alphaproteobacteria</taxon>
        <taxon>Rhodospirillales</taxon>
        <taxon>Dongiaceae</taxon>
        <taxon>Aliidongia</taxon>
    </lineage>
</organism>
<reference evidence="2" key="1">
    <citation type="journal article" date="2014" name="Int. J. Syst. Evol. Microbiol.">
        <title>Complete genome sequence of Corynebacterium casei LMG S-19264T (=DSM 44701T), isolated from a smear-ripened cheese.</title>
        <authorList>
            <consortium name="US DOE Joint Genome Institute (JGI-PGF)"/>
            <person name="Walter F."/>
            <person name="Albersmeier A."/>
            <person name="Kalinowski J."/>
            <person name="Ruckert C."/>
        </authorList>
    </citation>
    <scope>NUCLEOTIDE SEQUENCE</scope>
    <source>
        <strain evidence="2">CGMCC 1.15725</strain>
    </source>
</reference>
<gene>
    <name evidence="2" type="ORF">GCM10011611_50950</name>
</gene>
<reference evidence="2" key="2">
    <citation type="submission" date="2020-09" db="EMBL/GenBank/DDBJ databases">
        <authorList>
            <person name="Sun Q."/>
            <person name="Zhou Y."/>
        </authorList>
    </citation>
    <scope>NUCLEOTIDE SEQUENCE</scope>
    <source>
        <strain evidence="2">CGMCC 1.15725</strain>
    </source>
</reference>
<protein>
    <submittedName>
        <fullName evidence="2">Membrane protein</fullName>
    </submittedName>
</protein>
<sequence>MMQRPSDEMLVAYLDGEVDEATAVEIESCLERDSELQARLLLLTESDAQIRDAFDEILREPVPERLIAAARGRTAAHEEEEELPSATILSFGARLATTTARKGIANRRWGLGLVAAASLSFLMIGAGGGYLAGMGGDVNVDATQPNSTATSWLDNIAGYHNLLISSANGAESTVFDVPAGAETKLPSDVRIPDLKPWSLAFQGARKLMVEGKPAYQFYYTTDNKSLGPITITVTNTTRPDSSPTFAKRAGVNLLYWRHQGHGYALVGSADKGWMWGIANDVEFQLKAI</sequence>
<dbReference type="Proteomes" id="UP000646365">
    <property type="component" value="Unassembled WGS sequence"/>
</dbReference>
<name>A0A8J2YY18_9PROT</name>
<evidence type="ECO:0000313" key="2">
    <source>
        <dbReference type="EMBL" id="GGF38364.1"/>
    </source>
</evidence>
<feature type="transmembrane region" description="Helical" evidence="1">
    <location>
        <begin position="109"/>
        <end position="132"/>
    </location>
</feature>
<dbReference type="Gene3D" id="1.10.10.1320">
    <property type="entry name" value="Anti-sigma factor, zinc-finger domain"/>
    <property type="match status" value="1"/>
</dbReference>
<proteinExistence type="predicted"/>
<keyword evidence="1" id="KW-0472">Membrane</keyword>
<keyword evidence="1" id="KW-1133">Transmembrane helix</keyword>
<keyword evidence="1" id="KW-0812">Transmembrane</keyword>
<comment type="caution">
    <text evidence="2">The sequence shown here is derived from an EMBL/GenBank/DDBJ whole genome shotgun (WGS) entry which is preliminary data.</text>
</comment>
<dbReference type="AlphaFoldDB" id="A0A8J2YY18"/>